<organism evidence="2 3">
    <name type="scientific">Coemansia javaensis</name>
    <dbReference type="NCBI Taxonomy" id="2761396"/>
    <lineage>
        <taxon>Eukaryota</taxon>
        <taxon>Fungi</taxon>
        <taxon>Fungi incertae sedis</taxon>
        <taxon>Zoopagomycota</taxon>
        <taxon>Kickxellomycotina</taxon>
        <taxon>Kickxellomycetes</taxon>
        <taxon>Kickxellales</taxon>
        <taxon>Kickxellaceae</taxon>
        <taxon>Coemansia</taxon>
    </lineage>
</organism>
<gene>
    <name evidence="2" type="ORF">H4R18_000390</name>
</gene>
<dbReference type="AlphaFoldDB" id="A0A9W8LMX5"/>
<evidence type="ECO:0000313" key="3">
    <source>
        <dbReference type="Proteomes" id="UP001140217"/>
    </source>
</evidence>
<feature type="chain" id="PRO_5040804259" evidence="1">
    <location>
        <begin position="19"/>
        <end position="87"/>
    </location>
</feature>
<evidence type="ECO:0000313" key="2">
    <source>
        <dbReference type="EMBL" id="KAJ2785699.1"/>
    </source>
</evidence>
<dbReference type="Proteomes" id="UP001140217">
    <property type="component" value="Unassembled WGS sequence"/>
</dbReference>
<accession>A0A9W8LMX5</accession>
<feature type="signal peptide" evidence="1">
    <location>
        <begin position="1"/>
        <end position="18"/>
    </location>
</feature>
<proteinExistence type="predicted"/>
<keyword evidence="3" id="KW-1185">Reference proteome</keyword>
<sequence>MVTMKFAFAAFFAAVAAANPIVHGVRPIGHVEHHNEIRPAVHEERVAYRGVHPAAYEARPVAYEHHPVAHGVRPAVHGNGYAGYRHL</sequence>
<keyword evidence="1" id="KW-0732">Signal</keyword>
<comment type="caution">
    <text evidence="2">The sequence shown here is derived from an EMBL/GenBank/DDBJ whole genome shotgun (WGS) entry which is preliminary data.</text>
</comment>
<name>A0A9W8LMX5_9FUNG</name>
<reference evidence="2" key="1">
    <citation type="submission" date="2022-07" db="EMBL/GenBank/DDBJ databases">
        <title>Phylogenomic reconstructions and comparative analyses of Kickxellomycotina fungi.</title>
        <authorList>
            <person name="Reynolds N.K."/>
            <person name="Stajich J.E."/>
            <person name="Barry K."/>
            <person name="Grigoriev I.V."/>
            <person name="Crous P."/>
            <person name="Smith M.E."/>
        </authorList>
    </citation>
    <scope>NUCLEOTIDE SEQUENCE</scope>
    <source>
        <strain evidence="2">NBRC 105414</strain>
    </source>
</reference>
<evidence type="ECO:0000256" key="1">
    <source>
        <dbReference type="SAM" id="SignalP"/>
    </source>
</evidence>
<protein>
    <submittedName>
        <fullName evidence="2">Uncharacterized protein</fullName>
    </submittedName>
</protein>
<dbReference type="EMBL" id="JANBUL010000008">
    <property type="protein sequence ID" value="KAJ2785699.1"/>
    <property type="molecule type" value="Genomic_DNA"/>
</dbReference>